<keyword evidence="6 7" id="KW-0627">Porphyrin biosynthesis</keyword>
<reference evidence="8" key="1">
    <citation type="submission" date="2023-05" db="EMBL/GenBank/DDBJ databases">
        <title>Anaerotaeda fermentans gen. nov., sp. nov., a novel anaerobic planctomycete of the new family within the order Sedimentisphaerales isolated from Taman Peninsula, Russia.</title>
        <authorList>
            <person name="Khomyakova M.A."/>
            <person name="Merkel A.Y."/>
            <person name="Slobodkin A.I."/>
        </authorList>
    </citation>
    <scope>NUCLEOTIDE SEQUENCE</scope>
    <source>
        <strain evidence="8">M17dextr</strain>
    </source>
</reference>
<comment type="similarity">
    <text evidence="3 7">Belongs to the class-III pyridoxal-phosphate-dependent aminotransferase family. HemL subfamily.</text>
</comment>
<evidence type="ECO:0000256" key="4">
    <source>
        <dbReference type="ARBA" id="ARBA00022898"/>
    </source>
</evidence>
<evidence type="ECO:0000313" key="8">
    <source>
        <dbReference type="EMBL" id="MDI6450319.1"/>
    </source>
</evidence>
<dbReference type="SUPFAM" id="SSF53383">
    <property type="entry name" value="PLP-dependent transferases"/>
    <property type="match status" value="1"/>
</dbReference>
<evidence type="ECO:0000256" key="1">
    <source>
        <dbReference type="ARBA" id="ARBA00001933"/>
    </source>
</evidence>
<dbReference type="HAMAP" id="MF_00375">
    <property type="entry name" value="HemL_aminotrans_3"/>
    <property type="match status" value="1"/>
</dbReference>
<organism evidence="8 9">
    <name type="scientific">Anaerobaca lacustris</name>
    <dbReference type="NCBI Taxonomy" id="3044600"/>
    <lineage>
        <taxon>Bacteria</taxon>
        <taxon>Pseudomonadati</taxon>
        <taxon>Planctomycetota</taxon>
        <taxon>Phycisphaerae</taxon>
        <taxon>Sedimentisphaerales</taxon>
        <taxon>Anaerobacaceae</taxon>
        <taxon>Anaerobaca</taxon>
    </lineage>
</organism>
<keyword evidence="9" id="KW-1185">Reference proteome</keyword>
<proteinExistence type="inferred from homology"/>
<dbReference type="InterPro" id="IPR015424">
    <property type="entry name" value="PyrdxlP-dep_Trfase"/>
</dbReference>
<dbReference type="Gene3D" id="3.90.1150.10">
    <property type="entry name" value="Aspartate Aminotransferase, domain 1"/>
    <property type="match status" value="1"/>
</dbReference>
<dbReference type="InterPro" id="IPR005814">
    <property type="entry name" value="Aminotrans_3"/>
</dbReference>
<comment type="caution">
    <text evidence="8">The sequence shown here is derived from an EMBL/GenBank/DDBJ whole genome shotgun (WGS) entry which is preliminary data.</text>
</comment>
<dbReference type="EMBL" id="JASCXX010000018">
    <property type="protein sequence ID" value="MDI6450319.1"/>
    <property type="molecule type" value="Genomic_DNA"/>
</dbReference>
<dbReference type="RefSeq" id="WP_349245727.1">
    <property type="nucleotide sequence ID" value="NZ_JASCXX010000018.1"/>
</dbReference>
<dbReference type="FunFam" id="3.40.640.10:FF:000021">
    <property type="entry name" value="Glutamate-1-semialdehyde 2,1-aminomutase"/>
    <property type="match status" value="1"/>
</dbReference>
<accession>A0AAW6U346</accession>
<evidence type="ECO:0000313" key="9">
    <source>
        <dbReference type="Proteomes" id="UP001431776"/>
    </source>
</evidence>
<dbReference type="AlphaFoldDB" id="A0AAW6U346"/>
<comment type="cofactor">
    <cofactor evidence="1 7">
        <name>pyridoxal 5'-phosphate</name>
        <dbReference type="ChEBI" id="CHEBI:597326"/>
    </cofactor>
</comment>
<keyword evidence="4 7" id="KW-0663">Pyridoxal phosphate</keyword>
<dbReference type="Pfam" id="PF00202">
    <property type="entry name" value="Aminotran_3"/>
    <property type="match status" value="1"/>
</dbReference>
<dbReference type="GO" id="GO:0006782">
    <property type="term" value="P:protoporphyrinogen IX biosynthetic process"/>
    <property type="evidence" value="ECO:0007669"/>
    <property type="project" value="UniProtKB-UniRule"/>
</dbReference>
<dbReference type="PROSITE" id="PS00600">
    <property type="entry name" value="AA_TRANSFER_CLASS_3"/>
    <property type="match status" value="1"/>
</dbReference>
<dbReference type="NCBIfam" id="NF000818">
    <property type="entry name" value="PRK00062.1"/>
    <property type="match status" value="1"/>
</dbReference>
<dbReference type="InterPro" id="IPR015422">
    <property type="entry name" value="PyrdxlP-dep_Trfase_small"/>
</dbReference>
<keyword evidence="5 7" id="KW-0413">Isomerase</keyword>
<name>A0AAW6U346_9BACT</name>
<comment type="subcellular location">
    <subcellularLocation>
        <location evidence="7">Cytoplasm</location>
    </subcellularLocation>
</comment>
<dbReference type="Gene3D" id="3.40.640.10">
    <property type="entry name" value="Type I PLP-dependent aspartate aminotransferase-like (Major domain)"/>
    <property type="match status" value="1"/>
</dbReference>
<dbReference type="EC" id="5.4.3.8" evidence="7"/>
<dbReference type="NCBIfam" id="TIGR00713">
    <property type="entry name" value="hemL"/>
    <property type="match status" value="1"/>
</dbReference>
<dbReference type="InterPro" id="IPR015421">
    <property type="entry name" value="PyrdxlP-dep_Trfase_major"/>
</dbReference>
<dbReference type="GO" id="GO:0005737">
    <property type="term" value="C:cytoplasm"/>
    <property type="evidence" value="ECO:0007669"/>
    <property type="project" value="UniProtKB-SubCell"/>
</dbReference>
<dbReference type="PANTHER" id="PTHR43713">
    <property type="entry name" value="GLUTAMATE-1-SEMIALDEHYDE 2,1-AMINOMUTASE"/>
    <property type="match status" value="1"/>
</dbReference>
<evidence type="ECO:0000256" key="5">
    <source>
        <dbReference type="ARBA" id="ARBA00023235"/>
    </source>
</evidence>
<protein>
    <recommendedName>
        <fullName evidence="7">Glutamate-1-semialdehyde 2,1-aminomutase</fullName>
        <shortName evidence="7">GSA</shortName>
        <ecNumber evidence="7">5.4.3.8</ecNumber>
    </recommendedName>
    <alternativeName>
        <fullName evidence="7">Glutamate-1-semialdehyde aminotransferase</fullName>
        <shortName evidence="7">GSA-AT</shortName>
    </alternativeName>
</protein>
<keyword evidence="7" id="KW-0963">Cytoplasm</keyword>
<sequence>MTDQHDSYAESRAAYAAACRLLPGGVNSPVRAFGGVDLGPVFIESAKGARVFDVDGREYIDYVGSWGPMILGHAHPEVVAAIHAAADKGTSFGAPTQAETALAERIVGAMASIEKVRLVSSGTEAVMSAVRLARAFTGREMIVKMAGCYHGHSDSFLVAAGSGVAEQGTASCPGVPRALAQLTVVAPYNDAAAVRAAFERHKNRIAAVLVEPVAANMGVVPPAAGYLETLRRLCDENGTLLIFDEVISGFRVAFGGAQERYGVRADLTCLGKIIGGGLPLAAFGGRAAIMEHLAPTGKVYQAGTLSGNPIATAAAIATLDLLARPGCYERLESLGAALESGLARAAARAGVPLTINRVGSILSGFFCDRPVRDFADVQATDIARFKRFFAEMLERGVYLAPSAYEAMFVSLAHTDADIGRTVEAAQASLKAVARAIRL</sequence>
<dbReference type="CDD" id="cd00610">
    <property type="entry name" value="OAT_like"/>
    <property type="match status" value="1"/>
</dbReference>
<comment type="pathway">
    <text evidence="2">Porphyrin-containing compound metabolism; protoporphyrin-IX biosynthesis; 5-aminolevulinate from L-glutamyl-tRNA(Glu): step 2/2.</text>
</comment>
<dbReference type="PANTHER" id="PTHR43713:SF3">
    <property type="entry name" value="GLUTAMATE-1-SEMIALDEHYDE 2,1-AMINOMUTASE 1, CHLOROPLASTIC-RELATED"/>
    <property type="match status" value="1"/>
</dbReference>
<feature type="modified residue" description="N6-(pyridoxal phosphate)lysine" evidence="7">
    <location>
        <position position="272"/>
    </location>
</feature>
<dbReference type="Proteomes" id="UP001431776">
    <property type="component" value="Unassembled WGS sequence"/>
</dbReference>
<dbReference type="GO" id="GO:0042286">
    <property type="term" value="F:glutamate-1-semialdehyde 2,1-aminomutase activity"/>
    <property type="evidence" value="ECO:0007669"/>
    <property type="project" value="UniProtKB-UniRule"/>
</dbReference>
<evidence type="ECO:0000256" key="3">
    <source>
        <dbReference type="ARBA" id="ARBA00008981"/>
    </source>
</evidence>
<dbReference type="GO" id="GO:0008483">
    <property type="term" value="F:transaminase activity"/>
    <property type="evidence" value="ECO:0007669"/>
    <property type="project" value="InterPro"/>
</dbReference>
<dbReference type="GO" id="GO:0030170">
    <property type="term" value="F:pyridoxal phosphate binding"/>
    <property type="evidence" value="ECO:0007669"/>
    <property type="project" value="InterPro"/>
</dbReference>
<gene>
    <name evidence="7 8" type="primary">hemL</name>
    <name evidence="8" type="ORF">QJ522_14760</name>
</gene>
<evidence type="ECO:0000256" key="2">
    <source>
        <dbReference type="ARBA" id="ARBA00004819"/>
    </source>
</evidence>
<dbReference type="InterPro" id="IPR049704">
    <property type="entry name" value="Aminotrans_3_PPA_site"/>
</dbReference>
<evidence type="ECO:0000256" key="7">
    <source>
        <dbReference type="HAMAP-Rule" id="MF_00375"/>
    </source>
</evidence>
<dbReference type="InterPro" id="IPR004639">
    <property type="entry name" value="4pyrrol_synth_GluAld_NH2Trfase"/>
</dbReference>
<comment type="subunit">
    <text evidence="7">Homodimer.</text>
</comment>
<comment type="catalytic activity">
    <reaction evidence="7">
        <text>(S)-4-amino-5-oxopentanoate = 5-aminolevulinate</text>
        <dbReference type="Rhea" id="RHEA:14265"/>
        <dbReference type="ChEBI" id="CHEBI:57501"/>
        <dbReference type="ChEBI" id="CHEBI:356416"/>
        <dbReference type="EC" id="5.4.3.8"/>
    </reaction>
</comment>
<evidence type="ECO:0000256" key="6">
    <source>
        <dbReference type="ARBA" id="ARBA00023244"/>
    </source>
</evidence>